<protein>
    <recommendedName>
        <fullName evidence="1">Phosphoribosyltransferase domain-containing protein</fullName>
    </recommendedName>
</protein>
<name>A0AA39W8H6_ACESA</name>
<evidence type="ECO:0000313" key="2">
    <source>
        <dbReference type="EMBL" id="KAK0606536.1"/>
    </source>
</evidence>
<dbReference type="Pfam" id="PF14681">
    <property type="entry name" value="UPRTase"/>
    <property type="match status" value="1"/>
</dbReference>
<dbReference type="InterPro" id="IPR000836">
    <property type="entry name" value="PRTase_dom"/>
</dbReference>
<evidence type="ECO:0000259" key="1">
    <source>
        <dbReference type="Pfam" id="PF14681"/>
    </source>
</evidence>
<dbReference type="SUPFAM" id="SSF53271">
    <property type="entry name" value="PRTase-like"/>
    <property type="match status" value="1"/>
</dbReference>
<dbReference type="InterPro" id="IPR029057">
    <property type="entry name" value="PRTase-like"/>
</dbReference>
<sequence>MECGFISDESMKPPAFDGSTMLYPPASMDSWLSVHWRVDLVLMGSKDGFLGGTIVAAINLLNERRVENKQIKVISVVAAPPALQKLNDNFSGLHVYTVNDKGFIILGLGDARDRSFAAPSPSESVMTTLSLSTVVAAAVAITVIVQLCSSPSSYHWWIPLSSLHR</sequence>
<evidence type="ECO:0000313" key="3">
    <source>
        <dbReference type="Proteomes" id="UP001168877"/>
    </source>
</evidence>
<dbReference type="Gene3D" id="3.40.50.2020">
    <property type="match status" value="1"/>
</dbReference>
<dbReference type="Proteomes" id="UP001168877">
    <property type="component" value="Unassembled WGS sequence"/>
</dbReference>
<feature type="domain" description="Phosphoribosyltransferase" evidence="1">
    <location>
        <begin position="51"/>
        <end position="117"/>
    </location>
</feature>
<accession>A0AA39W8H6</accession>
<dbReference type="AlphaFoldDB" id="A0AA39W8H6"/>
<organism evidence="2 3">
    <name type="scientific">Acer saccharum</name>
    <name type="common">Sugar maple</name>
    <dbReference type="NCBI Taxonomy" id="4024"/>
    <lineage>
        <taxon>Eukaryota</taxon>
        <taxon>Viridiplantae</taxon>
        <taxon>Streptophyta</taxon>
        <taxon>Embryophyta</taxon>
        <taxon>Tracheophyta</taxon>
        <taxon>Spermatophyta</taxon>
        <taxon>Magnoliopsida</taxon>
        <taxon>eudicotyledons</taxon>
        <taxon>Gunneridae</taxon>
        <taxon>Pentapetalae</taxon>
        <taxon>rosids</taxon>
        <taxon>malvids</taxon>
        <taxon>Sapindales</taxon>
        <taxon>Sapindaceae</taxon>
        <taxon>Hippocastanoideae</taxon>
        <taxon>Acereae</taxon>
        <taxon>Acer</taxon>
    </lineage>
</organism>
<dbReference type="EMBL" id="JAUESC010000001">
    <property type="protein sequence ID" value="KAK0606536.1"/>
    <property type="molecule type" value="Genomic_DNA"/>
</dbReference>
<reference evidence="2" key="1">
    <citation type="journal article" date="2022" name="Plant J.">
        <title>Strategies of tolerance reflected in two North American maple genomes.</title>
        <authorList>
            <person name="McEvoy S.L."/>
            <person name="Sezen U.U."/>
            <person name="Trouern-Trend A."/>
            <person name="McMahon S.M."/>
            <person name="Schaberg P.G."/>
            <person name="Yang J."/>
            <person name="Wegrzyn J.L."/>
            <person name="Swenson N.G."/>
        </authorList>
    </citation>
    <scope>NUCLEOTIDE SEQUENCE</scope>
    <source>
        <strain evidence="2">NS2018</strain>
    </source>
</reference>
<proteinExistence type="predicted"/>
<reference evidence="2" key="2">
    <citation type="submission" date="2023-06" db="EMBL/GenBank/DDBJ databases">
        <authorList>
            <person name="Swenson N.G."/>
            <person name="Wegrzyn J.L."/>
            <person name="Mcevoy S.L."/>
        </authorList>
    </citation>
    <scope>NUCLEOTIDE SEQUENCE</scope>
    <source>
        <strain evidence="2">NS2018</strain>
        <tissue evidence="2">Leaf</tissue>
    </source>
</reference>
<comment type="caution">
    <text evidence="2">The sequence shown here is derived from an EMBL/GenBank/DDBJ whole genome shotgun (WGS) entry which is preliminary data.</text>
</comment>
<keyword evidence="3" id="KW-1185">Reference proteome</keyword>
<gene>
    <name evidence="2" type="ORF">LWI29_000273</name>
</gene>